<evidence type="ECO:0000313" key="4">
    <source>
        <dbReference type="Proteomes" id="UP000053477"/>
    </source>
</evidence>
<dbReference type="OrthoDB" id="10259236at2759"/>
<gene>
    <name evidence="3" type="ORF">SCHPADRAFT_40104</name>
</gene>
<evidence type="ECO:0000256" key="1">
    <source>
        <dbReference type="ARBA" id="ARBA00022801"/>
    </source>
</evidence>
<dbReference type="PANTHER" id="PTHR21340:SF0">
    <property type="entry name" value="BIS(5'-NUCLEOSYL)-TETRAPHOSPHATASE [ASYMMETRICAL]"/>
    <property type="match status" value="1"/>
</dbReference>
<organism evidence="3 4">
    <name type="scientific">Schizopora paradoxa</name>
    <dbReference type="NCBI Taxonomy" id="27342"/>
    <lineage>
        <taxon>Eukaryota</taxon>
        <taxon>Fungi</taxon>
        <taxon>Dikarya</taxon>
        <taxon>Basidiomycota</taxon>
        <taxon>Agaricomycotina</taxon>
        <taxon>Agaricomycetes</taxon>
        <taxon>Hymenochaetales</taxon>
        <taxon>Schizoporaceae</taxon>
        <taxon>Schizopora</taxon>
    </lineage>
</organism>
<dbReference type="STRING" id="27342.A0A0H2S660"/>
<dbReference type="InParanoid" id="A0A0H2S660"/>
<reference evidence="3 4" key="1">
    <citation type="submission" date="2015-04" db="EMBL/GenBank/DDBJ databases">
        <title>Complete genome sequence of Schizopora paradoxa KUC8140, a cosmopolitan wood degrader in East Asia.</title>
        <authorList>
            <consortium name="DOE Joint Genome Institute"/>
            <person name="Min B."/>
            <person name="Park H."/>
            <person name="Jang Y."/>
            <person name="Kim J.-J."/>
            <person name="Kim K.H."/>
            <person name="Pangilinan J."/>
            <person name="Lipzen A."/>
            <person name="Riley R."/>
            <person name="Grigoriev I.V."/>
            <person name="Spatafora J.W."/>
            <person name="Choi I.-G."/>
        </authorList>
    </citation>
    <scope>NUCLEOTIDE SEQUENCE [LARGE SCALE GENOMIC DNA]</scope>
    <source>
        <strain evidence="3 4">KUC8140</strain>
    </source>
</reference>
<keyword evidence="1" id="KW-0378">Hydrolase</keyword>
<name>A0A0H2S660_9AGAM</name>
<dbReference type="EMBL" id="KQ085884">
    <property type="protein sequence ID" value="KLO19770.1"/>
    <property type="molecule type" value="Genomic_DNA"/>
</dbReference>
<dbReference type="SUPFAM" id="SSF55811">
    <property type="entry name" value="Nudix"/>
    <property type="match status" value="1"/>
</dbReference>
<dbReference type="PROSITE" id="PS51462">
    <property type="entry name" value="NUDIX"/>
    <property type="match status" value="1"/>
</dbReference>
<sequence>MASSRWPTTQFVSHEFVKSAGSVLFSRIPGHPLQVCFLHYTTKDEWLLPKGRQDLGESLSDAAVRETFEETGFACKLLPVTMMTRAPEPGVDMKDFPRLVRNCTEPFTVTVRHVSDRDVKFIWWFIAIISPGAKRRDDTQMPSENFESVLCDLSGDMSEESTLDAVVSRLTFEDDRTIVKNAIKLVYQTHPDWFDAK</sequence>
<proteinExistence type="predicted"/>
<dbReference type="GO" id="GO:0006167">
    <property type="term" value="P:AMP biosynthetic process"/>
    <property type="evidence" value="ECO:0007669"/>
    <property type="project" value="TreeGrafter"/>
</dbReference>
<feature type="domain" description="Nudix hydrolase" evidence="2">
    <location>
        <begin position="3"/>
        <end position="146"/>
    </location>
</feature>
<evidence type="ECO:0000259" key="2">
    <source>
        <dbReference type="PROSITE" id="PS51462"/>
    </source>
</evidence>
<dbReference type="Gene3D" id="3.90.79.10">
    <property type="entry name" value="Nucleoside Triphosphate Pyrophosphohydrolase"/>
    <property type="match status" value="1"/>
</dbReference>
<accession>A0A0H2S660</accession>
<dbReference type="PROSITE" id="PS00893">
    <property type="entry name" value="NUDIX_BOX"/>
    <property type="match status" value="1"/>
</dbReference>
<dbReference type="InterPro" id="IPR015797">
    <property type="entry name" value="NUDIX_hydrolase-like_dom_sf"/>
</dbReference>
<protein>
    <recommendedName>
        <fullName evidence="2">Nudix hydrolase domain-containing protein</fullName>
    </recommendedName>
</protein>
<dbReference type="GO" id="GO:0004081">
    <property type="term" value="F:bis(5'-nucleosyl)-tetraphosphatase (asymmetrical) activity"/>
    <property type="evidence" value="ECO:0007669"/>
    <property type="project" value="TreeGrafter"/>
</dbReference>
<dbReference type="Pfam" id="PF00293">
    <property type="entry name" value="NUDIX"/>
    <property type="match status" value="1"/>
</dbReference>
<dbReference type="AlphaFoldDB" id="A0A0H2S660"/>
<dbReference type="InterPro" id="IPR051325">
    <property type="entry name" value="Nudix_hydrolase_domain"/>
</dbReference>
<dbReference type="PANTHER" id="PTHR21340">
    <property type="entry name" value="DIADENOSINE 5,5-P1,P4-TETRAPHOSPHATE PYROPHOSPHOHYDROLASE MUTT"/>
    <property type="match status" value="1"/>
</dbReference>
<dbReference type="Proteomes" id="UP000053477">
    <property type="component" value="Unassembled WGS sequence"/>
</dbReference>
<keyword evidence="4" id="KW-1185">Reference proteome</keyword>
<dbReference type="GO" id="GO:0006754">
    <property type="term" value="P:ATP biosynthetic process"/>
    <property type="evidence" value="ECO:0007669"/>
    <property type="project" value="TreeGrafter"/>
</dbReference>
<evidence type="ECO:0000313" key="3">
    <source>
        <dbReference type="EMBL" id="KLO19770.1"/>
    </source>
</evidence>
<dbReference type="InterPro" id="IPR000086">
    <property type="entry name" value="NUDIX_hydrolase_dom"/>
</dbReference>
<dbReference type="InterPro" id="IPR020084">
    <property type="entry name" value="NUDIX_hydrolase_CS"/>
</dbReference>